<proteinExistence type="predicted"/>
<dbReference type="EMBL" id="UGMA01000005">
    <property type="protein sequence ID" value="STU83238.1"/>
    <property type="molecule type" value="Genomic_DNA"/>
</dbReference>
<accession>A0A377ZRS7</accession>
<protein>
    <submittedName>
        <fullName evidence="1">Universal stress protein E</fullName>
    </submittedName>
</protein>
<dbReference type="Proteomes" id="UP000254020">
    <property type="component" value="Unassembled WGS sequence"/>
</dbReference>
<name>A0A377ZRS7_KLEPN</name>
<dbReference type="Gene3D" id="3.40.50.12370">
    <property type="match status" value="1"/>
</dbReference>
<dbReference type="AlphaFoldDB" id="A0A377ZRS7"/>
<evidence type="ECO:0000313" key="2">
    <source>
        <dbReference type="Proteomes" id="UP000254020"/>
    </source>
</evidence>
<reference evidence="1 2" key="1">
    <citation type="submission" date="2018-06" db="EMBL/GenBank/DDBJ databases">
        <authorList>
            <consortium name="Pathogen Informatics"/>
            <person name="Doyle S."/>
        </authorList>
    </citation>
    <scope>NUCLEOTIDE SEQUENCE [LARGE SCALE GENOMIC DNA]</scope>
    <source>
        <strain evidence="1 2">NCTC9504</strain>
    </source>
</reference>
<gene>
    <name evidence="1" type="primary">uspE_1</name>
    <name evidence="1" type="ORF">NCTC9504_03671</name>
</gene>
<sequence>MAKYQSMLVVIDPNQDDQPALRRAVYLHQRIGGRIKAFLRSMIFL</sequence>
<organism evidence="1 2">
    <name type="scientific">Klebsiella pneumoniae subsp. pneumoniae</name>
    <dbReference type="NCBI Taxonomy" id="72407"/>
    <lineage>
        <taxon>Bacteria</taxon>
        <taxon>Pseudomonadati</taxon>
        <taxon>Pseudomonadota</taxon>
        <taxon>Gammaproteobacteria</taxon>
        <taxon>Enterobacterales</taxon>
        <taxon>Enterobacteriaceae</taxon>
        <taxon>Klebsiella/Raoultella group</taxon>
        <taxon>Klebsiella</taxon>
        <taxon>Klebsiella pneumoniae complex</taxon>
    </lineage>
</organism>
<evidence type="ECO:0000313" key="1">
    <source>
        <dbReference type="EMBL" id="STU83238.1"/>
    </source>
</evidence>